<dbReference type="InterPro" id="IPR025509">
    <property type="entry name" value="DUF4396"/>
</dbReference>
<feature type="domain" description="DUF4396" evidence="2">
    <location>
        <begin position="463"/>
        <end position="612"/>
    </location>
</feature>
<feature type="transmembrane region" description="Helical" evidence="1">
    <location>
        <begin position="514"/>
        <end position="533"/>
    </location>
</feature>
<dbReference type="Pfam" id="PF14342">
    <property type="entry name" value="DUF4396"/>
    <property type="match status" value="1"/>
</dbReference>
<feature type="transmembrane region" description="Helical" evidence="1">
    <location>
        <begin position="553"/>
        <end position="572"/>
    </location>
</feature>
<accession>A0A0U1L284</accession>
<protein>
    <recommendedName>
        <fullName evidence="2">DUF4396 domain-containing protein</fullName>
    </recommendedName>
</protein>
<feature type="transmembrane region" description="Helical" evidence="1">
    <location>
        <begin position="584"/>
        <end position="604"/>
    </location>
</feature>
<dbReference type="AlphaFoldDB" id="A0A0U1L284"/>
<gene>
    <name evidence="3" type="ORF">SpAn4DRAFT_0250</name>
</gene>
<feature type="transmembrane region" description="Helical" evidence="1">
    <location>
        <begin position="425"/>
        <end position="443"/>
    </location>
</feature>
<proteinExistence type="predicted"/>
<evidence type="ECO:0000313" key="3">
    <source>
        <dbReference type="EMBL" id="CQR73788.1"/>
    </source>
</evidence>
<feature type="transmembrane region" description="Helical" evidence="1">
    <location>
        <begin position="463"/>
        <end position="493"/>
    </location>
</feature>
<keyword evidence="4" id="KW-1185">Reference proteome</keyword>
<dbReference type="EMBL" id="CTRP01000014">
    <property type="protein sequence ID" value="CQR73788.1"/>
    <property type="molecule type" value="Genomic_DNA"/>
</dbReference>
<dbReference type="Proteomes" id="UP000049855">
    <property type="component" value="Unassembled WGS sequence"/>
</dbReference>
<keyword evidence="1" id="KW-0472">Membrane</keyword>
<evidence type="ECO:0000313" key="4">
    <source>
        <dbReference type="Proteomes" id="UP000049855"/>
    </source>
</evidence>
<keyword evidence="1" id="KW-1133">Transmembrane helix</keyword>
<name>A0A0U1L284_9FIRM</name>
<feature type="transmembrane region" description="Helical" evidence="1">
    <location>
        <begin position="395"/>
        <end position="413"/>
    </location>
</feature>
<evidence type="ECO:0000256" key="1">
    <source>
        <dbReference type="SAM" id="Phobius"/>
    </source>
</evidence>
<dbReference type="RefSeq" id="WP_021171047.1">
    <property type="nucleotide sequence ID" value="NZ_CTRP01000014.1"/>
</dbReference>
<sequence>MKRIGLYLAWIFILLMGLLPLYSLKEGLSVGKTPPEITRLHWQTNNTTRIWGDNWEDIQIQILTAKIQSITSIPRYITVVDPNSWQEVLTVCPLAASPINSLIILSDDGKLPQILQNYLSSPQANSTDLLLLGKTIQFEPAFKQHYKTKVIEPSDYTAIAQTIDTELTQTIGLSRDVILINGASDPKFALPVTTWATHRGTPILFFNGATLPDATKAALSLRKGNCNIYVIAPPGSTDRTLIAELATMGKVSEVGHPDLAEHSVAFARYFDDSSGFGWRTTKETADGGKQFLLVPSDEWRTGMIGAQLFSSGIFGPQLVTTDKTRLPLPLEKFYFESKPDWWVTPAEGPYNHTWILGNTDRVSYSEQGRAHFLQEISDYKSKGSQGMSGIEAITAVWYALAIVCALLAWAHLSTRMFQLSPFMRLAWVLAMLVLGPIGLWSYYTCYRGYGHQVAKGEFPRPLWVQVLAATCGTLGFGMPAMILVSFGMTYWGLPLLISHGSFFFVTGPMFQSVLWSYLAAILVNALLFVPLMLAFKETSTYWGTVKDNFGTVFWSMTSVSIGMMPAMWLIMMEYLQMMPREEDLLWWGSMYAASLVGLITGYIGNWPLVASTRKKGTM</sequence>
<keyword evidence="1" id="KW-0812">Transmembrane</keyword>
<evidence type="ECO:0000259" key="2">
    <source>
        <dbReference type="Pfam" id="PF14342"/>
    </source>
</evidence>
<reference evidence="4" key="1">
    <citation type="submission" date="2015-03" db="EMBL/GenBank/DDBJ databases">
        <authorList>
            <person name="Nijsse Bart"/>
        </authorList>
    </citation>
    <scope>NUCLEOTIDE SEQUENCE [LARGE SCALE GENOMIC DNA]</scope>
</reference>
<organism evidence="3 4">
    <name type="scientific">Sporomusa ovata</name>
    <dbReference type="NCBI Taxonomy" id="2378"/>
    <lineage>
        <taxon>Bacteria</taxon>
        <taxon>Bacillati</taxon>
        <taxon>Bacillota</taxon>
        <taxon>Negativicutes</taxon>
        <taxon>Selenomonadales</taxon>
        <taxon>Sporomusaceae</taxon>
        <taxon>Sporomusa</taxon>
    </lineage>
</organism>